<dbReference type="PaxDb" id="1123384-AJ81_08710"/>
<dbReference type="AlphaFoldDB" id="A0A0X1KUE6"/>
<dbReference type="EMBL" id="CP007141">
    <property type="protein sequence ID" value="AJC74871.1"/>
    <property type="molecule type" value="Genomic_DNA"/>
</dbReference>
<organism evidence="1 2">
    <name type="scientific">Pseudothermotoga hypogea DSM 11164 = NBRC 106472</name>
    <dbReference type="NCBI Taxonomy" id="1123384"/>
    <lineage>
        <taxon>Bacteria</taxon>
        <taxon>Thermotogati</taxon>
        <taxon>Thermotogota</taxon>
        <taxon>Thermotogae</taxon>
        <taxon>Thermotogales</taxon>
        <taxon>Thermotogaceae</taxon>
        <taxon>Pseudothermotoga</taxon>
    </lineage>
</organism>
<name>A0A0X1KUE6_9THEM</name>
<protein>
    <submittedName>
        <fullName evidence="1">Uncharacterized protein</fullName>
    </submittedName>
</protein>
<gene>
    <name evidence="1" type="ORF">AJ81_08710</name>
</gene>
<dbReference type="RefSeq" id="WP_154655771.1">
    <property type="nucleotide sequence ID" value="NC_022795.1"/>
</dbReference>
<dbReference type="KEGG" id="phy:AJ81_08710"/>
<proteinExistence type="predicted"/>
<evidence type="ECO:0000313" key="2">
    <source>
        <dbReference type="Proteomes" id="UP000077469"/>
    </source>
</evidence>
<dbReference type="STRING" id="1123384.AJ81_08710"/>
<keyword evidence="2" id="KW-1185">Reference proteome</keyword>
<accession>A0A0X1KUE6</accession>
<dbReference type="PATRIC" id="fig|1123384.7.peg.1745"/>
<reference evidence="1 2" key="1">
    <citation type="submission" date="2014-01" db="EMBL/GenBank/DDBJ databases">
        <title>Genome sequencing of Thermotog hypogea.</title>
        <authorList>
            <person name="Zhang X."/>
            <person name="Alvare G."/>
            <person name="Fristensky B."/>
            <person name="Chen L."/>
            <person name="Suen T."/>
            <person name="Chen Q."/>
            <person name="Ma K."/>
        </authorList>
    </citation>
    <scope>NUCLEOTIDE SEQUENCE [LARGE SCALE GENOMIC DNA]</scope>
    <source>
        <strain evidence="1 2">DSM 11164</strain>
    </source>
</reference>
<dbReference type="Proteomes" id="UP000077469">
    <property type="component" value="Chromosome"/>
</dbReference>
<sequence length="50" mass="5424">MKRLAGIVMLVLLVAVTSFASELSMVIAMTENSVLQALPLQGMGKELVRY</sequence>
<evidence type="ECO:0000313" key="1">
    <source>
        <dbReference type="EMBL" id="AJC74871.1"/>
    </source>
</evidence>